<name>A0A5N6WWU6_9EURO</name>
<dbReference type="AlphaFoldDB" id="A0A5N6WWU6"/>
<protein>
    <submittedName>
        <fullName evidence="3">Clavaminate synthase-like protein</fullName>
    </submittedName>
</protein>
<proteinExistence type="inferred from homology"/>
<dbReference type="EMBL" id="ML741808">
    <property type="protein sequence ID" value="KAE8325391.1"/>
    <property type="molecule type" value="Genomic_DNA"/>
</dbReference>
<evidence type="ECO:0000313" key="3">
    <source>
        <dbReference type="EMBL" id="KAE8325391.1"/>
    </source>
</evidence>
<sequence length="271" mass="30275">MATTISPNTYAPLRSVSLDRLLAKDPESIQELLQGAQSPGFFLLDLRGAAGNQIREDLARVYEVTKDYFDQPSEAKQEHFRADIDRGQVHNIYKPGHGYQTFELAREELASPQLACPGQLATHQKLLTRFTTDCHDLAMTLLRRLSDVLGLAGDAHLETSHLGTQSNDSGLKLVDVPTVERMDDFPDTTHTDNGTLTLLWSTEQANQIRDPVTGEWGWAENRDGHVLVNVANSLQNQTGGRLHSCLHKVSQPSDGAHERYMVSYYLRPNTR</sequence>
<gene>
    <name evidence="3" type="ORF">BDV39DRAFT_206930</name>
</gene>
<reference evidence="4" key="1">
    <citation type="submission" date="2019-04" db="EMBL/GenBank/DDBJ databases">
        <title>Friends and foes A comparative genomics studyof 23 Aspergillus species from section Flavi.</title>
        <authorList>
            <consortium name="DOE Joint Genome Institute"/>
            <person name="Kjaerbolling I."/>
            <person name="Vesth T."/>
            <person name="Frisvad J.C."/>
            <person name="Nybo J.L."/>
            <person name="Theobald S."/>
            <person name="Kildgaard S."/>
            <person name="Isbrandt T."/>
            <person name="Kuo A."/>
            <person name="Sato A."/>
            <person name="Lyhne E.K."/>
            <person name="Kogle M.E."/>
            <person name="Wiebenga A."/>
            <person name="Kun R.S."/>
            <person name="Lubbers R.J."/>
            <person name="Makela M.R."/>
            <person name="Barry K."/>
            <person name="Chovatia M."/>
            <person name="Clum A."/>
            <person name="Daum C."/>
            <person name="Haridas S."/>
            <person name="He G."/>
            <person name="LaButti K."/>
            <person name="Lipzen A."/>
            <person name="Mondo S."/>
            <person name="Riley R."/>
            <person name="Salamov A."/>
            <person name="Simmons B.A."/>
            <person name="Magnuson J.K."/>
            <person name="Henrissat B."/>
            <person name="Mortensen U.H."/>
            <person name="Larsen T.O."/>
            <person name="Devries R.P."/>
            <person name="Grigoriev I.V."/>
            <person name="Machida M."/>
            <person name="Baker S.E."/>
            <person name="Andersen M.R."/>
        </authorList>
    </citation>
    <scope>NUCLEOTIDE SEQUENCE [LARGE SCALE GENOMIC DNA]</scope>
    <source>
        <strain evidence="4">CBS 130017</strain>
    </source>
</reference>
<comment type="similarity">
    <text evidence="1">Belongs to the iron/ascorbate-dependent oxidoreductase family.</text>
</comment>
<evidence type="ECO:0000313" key="4">
    <source>
        <dbReference type="Proteomes" id="UP000325945"/>
    </source>
</evidence>
<dbReference type="InterPro" id="IPR027443">
    <property type="entry name" value="IPNS-like_sf"/>
</dbReference>
<dbReference type="PANTHER" id="PTHR47990">
    <property type="entry name" value="2-OXOGLUTARATE (2OG) AND FE(II)-DEPENDENT OXYGENASE SUPERFAMILY PROTEIN-RELATED"/>
    <property type="match status" value="1"/>
</dbReference>
<evidence type="ECO:0000256" key="1">
    <source>
        <dbReference type="ARBA" id="ARBA00008056"/>
    </source>
</evidence>
<dbReference type="SUPFAM" id="SSF51197">
    <property type="entry name" value="Clavaminate synthase-like"/>
    <property type="match status" value="1"/>
</dbReference>
<dbReference type="Proteomes" id="UP000325945">
    <property type="component" value="Unassembled WGS sequence"/>
</dbReference>
<evidence type="ECO:0000259" key="2">
    <source>
        <dbReference type="Pfam" id="PF03171"/>
    </source>
</evidence>
<dbReference type="Gene3D" id="2.60.120.330">
    <property type="entry name" value="B-lactam Antibiotic, Isopenicillin N Synthase, Chain"/>
    <property type="match status" value="1"/>
</dbReference>
<feature type="domain" description="Isopenicillin N synthase-like Fe(2+) 2OG dioxygenase" evidence="2">
    <location>
        <begin position="188"/>
        <end position="268"/>
    </location>
</feature>
<dbReference type="Pfam" id="PF03171">
    <property type="entry name" value="2OG-FeII_Oxy"/>
    <property type="match status" value="1"/>
</dbReference>
<keyword evidence="4" id="KW-1185">Reference proteome</keyword>
<dbReference type="InterPro" id="IPR044861">
    <property type="entry name" value="IPNS-like_FE2OG_OXY"/>
</dbReference>
<organism evidence="3 4">
    <name type="scientific">Aspergillus sergii</name>
    <dbReference type="NCBI Taxonomy" id="1034303"/>
    <lineage>
        <taxon>Eukaryota</taxon>
        <taxon>Fungi</taxon>
        <taxon>Dikarya</taxon>
        <taxon>Ascomycota</taxon>
        <taxon>Pezizomycotina</taxon>
        <taxon>Eurotiomycetes</taxon>
        <taxon>Eurotiomycetidae</taxon>
        <taxon>Eurotiales</taxon>
        <taxon>Aspergillaceae</taxon>
        <taxon>Aspergillus</taxon>
        <taxon>Aspergillus subgen. Circumdati</taxon>
    </lineage>
</organism>
<accession>A0A5N6WWU6</accession>
<dbReference type="InterPro" id="IPR050231">
    <property type="entry name" value="Iron_ascorbate_oxido_reductase"/>
</dbReference>